<protein>
    <submittedName>
        <fullName evidence="1">Uncharacterized protein</fullName>
    </submittedName>
</protein>
<evidence type="ECO:0000313" key="1">
    <source>
        <dbReference type="EMBL" id="EEZ39800.1"/>
    </source>
</evidence>
<keyword evidence="2" id="KW-1185">Reference proteome</keyword>
<proteinExistence type="predicted"/>
<name>D0Z319_PHODD</name>
<reference evidence="1 2" key="1">
    <citation type="submission" date="2009-11" db="EMBL/GenBank/DDBJ databases">
        <authorList>
            <consortium name="Los Alamos National Laboratory (LANL)"/>
            <consortium name="National Microbial Pathogen Data Resource (NMPDR)"/>
            <person name="Munk A.C."/>
            <person name="Tapia R."/>
            <person name="Green L."/>
            <person name="Rogers Y."/>
            <person name="Detter J.C."/>
            <person name="Bruce D."/>
            <person name="Brettin T.S."/>
            <person name="Colwell R."/>
            <person name="Huq A."/>
            <person name="Grim C.J."/>
            <person name="Hasan N.A."/>
            <person name="Vonstein V."/>
            <person name="Bartels D."/>
        </authorList>
    </citation>
    <scope>NUCLEOTIDE SEQUENCE [LARGE SCALE GENOMIC DNA]</scope>
    <source>
        <strain evidence="1 2">CIP 102761</strain>
    </source>
</reference>
<dbReference type="Proteomes" id="UP000003579">
    <property type="component" value="Unassembled WGS sequence"/>
</dbReference>
<accession>D0Z319</accession>
<organism evidence="1 2">
    <name type="scientific">Photobacterium damselae subsp. damselae CIP 102761</name>
    <dbReference type="NCBI Taxonomy" id="675817"/>
    <lineage>
        <taxon>Bacteria</taxon>
        <taxon>Pseudomonadati</taxon>
        <taxon>Pseudomonadota</taxon>
        <taxon>Gammaproteobacteria</taxon>
        <taxon>Vibrionales</taxon>
        <taxon>Vibrionaceae</taxon>
        <taxon>Photobacterium</taxon>
    </lineage>
</organism>
<dbReference type="EMBL" id="ADBS01000002">
    <property type="protein sequence ID" value="EEZ39800.1"/>
    <property type="molecule type" value="Genomic_DNA"/>
</dbReference>
<sequence length="40" mass="4629">MYADLEPLIQEPVLQAPIQYGNGYNHGAMQMYTQQPYQKV</sequence>
<gene>
    <name evidence="1" type="ORF">VDA_000820</name>
</gene>
<dbReference type="AlphaFoldDB" id="D0Z319"/>
<evidence type="ECO:0000313" key="2">
    <source>
        <dbReference type="Proteomes" id="UP000003579"/>
    </source>
</evidence>